<evidence type="ECO:0000256" key="11">
    <source>
        <dbReference type="RuleBase" id="RU363116"/>
    </source>
</evidence>
<dbReference type="PANTHER" id="PTHR23248:SF38">
    <property type="entry name" value="PHOSPHOLIPID SCRAMBLASE 1"/>
    <property type="match status" value="1"/>
</dbReference>
<comment type="cofactor">
    <cofactor evidence="1 11">
        <name>Ca(2+)</name>
        <dbReference type="ChEBI" id="CHEBI:29108"/>
    </cofactor>
</comment>
<evidence type="ECO:0000256" key="6">
    <source>
        <dbReference type="ARBA" id="ARBA00022837"/>
    </source>
</evidence>
<evidence type="ECO:0000313" key="12">
    <source>
        <dbReference type="Ensembl" id="ENSSMRP00000023090.1"/>
    </source>
</evidence>
<dbReference type="Ensembl" id="ENSSMRT00000027006.1">
    <property type="protein sequence ID" value="ENSSMRP00000023090.1"/>
    <property type="gene ID" value="ENSSMRG00000017920.1"/>
</dbReference>
<comment type="subcellular location">
    <subcellularLocation>
        <location evidence="2">Membrane</location>
        <topology evidence="2">Single-pass type II membrane protein</topology>
    </subcellularLocation>
</comment>
<keyword evidence="7" id="KW-1133">Transmembrane helix</keyword>
<dbReference type="Proteomes" id="UP000694421">
    <property type="component" value="Unplaced"/>
</dbReference>
<keyword evidence="4" id="KW-0597">Phosphoprotein</keyword>
<evidence type="ECO:0000256" key="8">
    <source>
        <dbReference type="ARBA" id="ARBA00023136"/>
    </source>
</evidence>
<evidence type="ECO:0000313" key="13">
    <source>
        <dbReference type="Proteomes" id="UP000694421"/>
    </source>
</evidence>
<comment type="function">
    <text evidence="11">May mediate accelerated ATP-independent bidirectional transbilayer migration of phospholipids upon binding calcium ions that results in a loss of phospholipid asymmetry in the plasma membrane.</text>
</comment>
<keyword evidence="6 11" id="KW-0106">Calcium</keyword>
<accession>A0A8D0DWS4</accession>
<dbReference type="GO" id="GO:0017128">
    <property type="term" value="F:phospholipid scramblase activity"/>
    <property type="evidence" value="ECO:0007669"/>
    <property type="project" value="InterPro"/>
</dbReference>
<reference evidence="12" key="2">
    <citation type="submission" date="2025-09" db="UniProtKB">
        <authorList>
            <consortium name="Ensembl"/>
        </authorList>
    </citation>
    <scope>IDENTIFICATION</scope>
</reference>
<dbReference type="Pfam" id="PF03803">
    <property type="entry name" value="Scramblase"/>
    <property type="match status" value="1"/>
</dbReference>
<evidence type="ECO:0000256" key="4">
    <source>
        <dbReference type="ARBA" id="ARBA00022553"/>
    </source>
</evidence>
<evidence type="ECO:0000256" key="3">
    <source>
        <dbReference type="ARBA" id="ARBA00005350"/>
    </source>
</evidence>
<dbReference type="OMA" id="CANIDCC"/>
<dbReference type="GO" id="GO:0005886">
    <property type="term" value="C:plasma membrane"/>
    <property type="evidence" value="ECO:0007669"/>
    <property type="project" value="TreeGrafter"/>
</dbReference>
<sequence length="300" mass="33551">MEMQPKISEAEALPPQYSGPNCPVPQVQYGYPQYGSGLNVLGQPVAYGAFPNQNQLSAAAPVIWMAAPPAIPKCPPGLEYLSQLDQISVQQQIELMEMISGFETCNKYEVKNSAGQMVYFAAEENDEFTLNCYGALRPFTIKLFDSRSQPVMQVSREFYCSICCCPCICCLEELEVQAPLGTVIGYVKQNWHPCLPKFSILNEAREDVLKMTGPCVPCRCFEDINFEVKTLDGKSTIGSVSRQWTGFAREAATDASNFNIRLPVDLDIKVKAMVMGASFLLDFMFFEHSGNRNRGNRRRR</sequence>
<dbReference type="InterPro" id="IPR005552">
    <property type="entry name" value="Scramblase"/>
</dbReference>
<evidence type="ECO:0000256" key="2">
    <source>
        <dbReference type="ARBA" id="ARBA00004606"/>
    </source>
</evidence>
<dbReference type="AlphaFoldDB" id="A0A8D0DWS4"/>
<evidence type="ECO:0000256" key="10">
    <source>
        <dbReference type="ARBA" id="ARBA00023288"/>
    </source>
</evidence>
<comment type="similarity">
    <text evidence="3 11">Belongs to the phospholipid scramblase family.</text>
</comment>
<name>A0A8D0DWS4_SALMN</name>
<evidence type="ECO:0000256" key="5">
    <source>
        <dbReference type="ARBA" id="ARBA00022692"/>
    </source>
</evidence>
<dbReference type="PANTHER" id="PTHR23248">
    <property type="entry name" value="PHOSPHOLIPID SCRAMBLASE-RELATED"/>
    <property type="match status" value="1"/>
</dbReference>
<keyword evidence="13" id="KW-1185">Reference proteome</keyword>
<reference evidence="12" key="1">
    <citation type="submission" date="2025-08" db="UniProtKB">
        <authorList>
            <consortium name="Ensembl"/>
        </authorList>
    </citation>
    <scope>IDENTIFICATION</scope>
</reference>
<evidence type="ECO:0000256" key="9">
    <source>
        <dbReference type="ARBA" id="ARBA00023139"/>
    </source>
</evidence>
<evidence type="ECO:0000256" key="1">
    <source>
        <dbReference type="ARBA" id="ARBA00001913"/>
    </source>
</evidence>
<organism evidence="12 13">
    <name type="scientific">Salvator merianae</name>
    <name type="common">Argentine black and white tegu</name>
    <name type="synonym">Tupinambis merianae</name>
    <dbReference type="NCBI Taxonomy" id="96440"/>
    <lineage>
        <taxon>Eukaryota</taxon>
        <taxon>Metazoa</taxon>
        <taxon>Chordata</taxon>
        <taxon>Craniata</taxon>
        <taxon>Vertebrata</taxon>
        <taxon>Euteleostomi</taxon>
        <taxon>Lepidosauria</taxon>
        <taxon>Squamata</taxon>
        <taxon>Bifurcata</taxon>
        <taxon>Unidentata</taxon>
        <taxon>Episquamata</taxon>
        <taxon>Laterata</taxon>
        <taxon>Teiioidea</taxon>
        <taxon>Teiidae</taxon>
        <taxon>Salvator</taxon>
    </lineage>
</organism>
<evidence type="ECO:0000256" key="7">
    <source>
        <dbReference type="ARBA" id="ARBA00022989"/>
    </source>
</evidence>
<proteinExistence type="inferred from homology"/>
<protein>
    <recommendedName>
        <fullName evidence="11">Phospholipid scramblase</fullName>
    </recommendedName>
</protein>
<keyword evidence="8" id="KW-0472">Membrane</keyword>
<keyword evidence="10 11" id="KW-0449">Lipoprotein</keyword>
<dbReference type="GeneTree" id="ENSGT00940000154435"/>
<keyword evidence="5" id="KW-0812">Transmembrane</keyword>
<keyword evidence="9 11" id="KW-0564">Palmitate</keyword>